<dbReference type="AlphaFoldDB" id="A0A0P0VQB4"/>
<dbReference type="InParanoid" id="A0A0P0VQB4"/>
<reference evidence="1 2" key="2">
    <citation type="journal article" date="2013" name="Plant Cell Physiol.">
        <title>Rice Annotation Project Database (RAP-DB): an integrative and interactive database for rice genomics.</title>
        <authorList>
            <person name="Sakai H."/>
            <person name="Lee S.S."/>
            <person name="Tanaka T."/>
            <person name="Numa H."/>
            <person name="Kim J."/>
            <person name="Kawahara Y."/>
            <person name="Wakimoto H."/>
            <person name="Yang C.C."/>
            <person name="Iwamoto M."/>
            <person name="Abe T."/>
            <person name="Yamada Y."/>
            <person name="Muto A."/>
            <person name="Inokuchi H."/>
            <person name="Ikemura T."/>
            <person name="Matsumoto T."/>
            <person name="Sasaki T."/>
            <person name="Itoh T."/>
        </authorList>
    </citation>
    <scope>NUCLEOTIDE SEQUENCE [LARGE SCALE GENOMIC DNA]</scope>
    <source>
        <strain evidence="2">cv. Nipponbare</strain>
    </source>
</reference>
<sequence length="108" mass="12228">MAMAPLLELEFRRYRRSTPSSSLPSSAITDSRDPILSSPLTITVVFLWMASELELAGSFSFTIVDYSNPLRHHRCRFPWMGWPTAAPLPANELLKKRGDMWRDGEGMG</sequence>
<evidence type="ECO:0000313" key="2">
    <source>
        <dbReference type="Proteomes" id="UP000059680"/>
    </source>
</evidence>
<gene>
    <name evidence="1" type="ordered locus">Os02g0773950</name>
    <name evidence="1" type="ORF">OSNPB_020773950</name>
</gene>
<organism evidence="1 2">
    <name type="scientific">Oryza sativa subsp. japonica</name>
    <name type="common">Rice</name>
    <dbReference type="NCBI Taxonomy" id="39947"/>
    <lineage>
        <taxon>Eukaryota</taxon>
        <taxon>Viridiplantae</taxon>
        <taxon>Streptophyta</taxon>
        <taxon>Embryophyta</taxon>
        <taxon>Tracheophyta</taxon>
        <taxon>Spermatophyta</taxon>
        <taxon>Magnoliopsida</taxon>
        <taxon>Liliopsida</taxon>
        <taxon>Poales</taxon>
        <taxon>Poaceae</taxon>
        <taxon>BOP clade</taxon>
        <taxon>Oryzoideae</taxon>
        <taxon>Oryzeae</taxon>
        <taxon>Oryzinae</taxon>
        <taxon>Oryza</taxon>
        <taxon>Oryza sativa</taxon>
    </lineage>
</organism>
<protein>
    <submittedName>
        <fullName evidence="1">Os02g0773950 protein</fullName>
    </submittedName>
</protein>
<accession>A0A0P0VQB4</accession>
<dbReference type="EMBL" id="AP014958">
    <property type="protein sequence ID" value="BAS81148.1"/>
    <property type="molecule type" value="Genomic_DNA"/>
</dbReference>
<reference evidence="1 2" key="3">
    <citation type="journal article" date="2013" name="Rice">
        <title>Improvement of the Oryza sativa Nipponbare reference genome using next generation sequence and optical map data.</title>
        <authorList>
            <person name="Kawahara Y."/>
            <person name="de la Bastide M."/>
            <person name="Hamilton J.P."/>
            <person name="Kanamori H."/>
            <person name="McCombie W.R."/>
            <person name="Ouyang S."/>
            <person name="Schwartz D.C."/>
            <person name="Tanaka T."/>
            <person name="Wu J."/>
            <person name="Zhou S."/>
            <person name="Childs K.L."/>
            <person name="Davidson R.M."/>
            <person name="Lin H."/>
            <person name="Quesada-Ocampo L."/>
            <person name="Vaillancourt B."/>
            <person name="Sakai H."/>
            <person name="Lee S.S."/>
            <person name="Kim J."/>
            <person name="Numa H."/>
            <person name="Itoh T."/>
            <person name="Buell C.R."/>
            <person name="Matsumoto T."/>
        </authorList>
    </citation>
    <scope>NUCLEOTIDE SEQUENCE [LARGE SCALE GENOMIC DNA]</scope>
    <source>
        <strain evidence="2">cv. Nipponbare</strain>
    </source>
</reference>
<name>A0A0P0VQB4_ORYSJ</name>
<reference evidence="2" key="1">
    <citation type="journal article" date="2005" name="Nature">
        <title>The map-based sequence of the rice genome.</title>
        <authorList>
            <consortium name="International rice genome sequencing project (IRGSP)"/>
            <person name="Matsumoto T."/>
            <person name="Wu J."/>
            <person name="Kanamori H."/>
            <person name="Katayose Y."/>
            <person name="Fujisawa M."/>
            <person name="Namiki N."/>
            <person name="Mizuno H."/>
            <person name="Yamamoto K."/>
            <person name="Antonio B.A."/>
            <person name="Baba T."/>
            <person name="Sakata K."/>
            <person name="Nagamura Y."/>
            <person name="Aoki H."/>
            <person name="Arikawa K."/>
            <person name="Arita K."/>
            <person name="Bito T."/>
            <person name="Chiden Y."/>
            <person name="Fujitsuka N."/>
            <person name="Fukunaka R."/>
            <person name="Hamada M."/>
            <person name="Harada C."/>
            <person name="Hayashi A."/>
            <person name="Hijishita S."/>
            <person name="Honda M."/>
            <person name="Hosokawa S."/>
            <person name="Ichikawa Y."/>
            <person name="Idonuma A."/>
            <person name="Iijima M."/>
            <person name="Ikeda M."/>
            <person name="Ikeno M."/>
            <person name="Ito K."/>
            <person name="Ito S."/>
            <person name="Ito T."/>
            <person name="Ito Y."/>
            <person name="Ito Y."/>
            <person name="Iwabuchi A."/>
            <person name="Kamiya K."/>
            <person name="Karasawa W."/>
            <person name="Kurita K."/>
            <person name="Katagiri S."/>
            <person name="Kikuta A."/>
            <person name="Kobayashi H."/>
            <person name="Kobayashi N."/>
            <person name="Machita K."/>
            <person name="Maehara T."/>
            <person name="Masukawa M."/>
            <person name="Mizubayashi T."/>
            <person name="Mukai Y."/>
            <person name="Nagasaki H."/>
            <person name="Nagata Y."/>
            <person name="Naito S."/>
            <person name="Nakashima M."/>
            <person name="Nakama Y."/>
            <person name="Nakamichi Y."/>
            <person name="Nakamura M."/>
            <person name="Meguro A."/>
            <person name="Negishi M."/>
            <person name="Ohta I."/>
            <person name="Ohta T."/>
            <person name="Okamoto M."/>
            <person name="Ono N."/>
            <person name="Saji S."/>
            <person name="Sakaguchi M."/>
            <person name="Sakai K."/>
            <person name="Shibata M."/>
            <person name="Shimokawa T."/>
            <person name="Song J."/>
            <person name="Takazaki Y."/>
            <person name="Terasawa K."/>
            <person name="Tsugane M."/>
            <person name="Tsuji K."/>
            <person name="Ueda S."/>
            <person name="Waki K."/>
            <person name="Yamagata H."/>
            <person name="Yamamoto M."/>
            <person name="Yamamoto S."/>
            <person name="Yamane H."/>
            <person name="Yoshiki S."/>
            <person name="Yoshihara R."/>
            <person name="Yukawa K."/>
            <person name="Zhong H."/>
            <person name="Yano M."/>
            <person name="Yuan Q."/>
            <person name="Ouyang S."/>
            <person name="Liu J."/>
            <person name="Jones K.M."/>
            <person name="Gansberger K."/>
            <person name="Moffat K."/>
            <person name="Hill J."/>
            <person name="Bera J."/>
            <person name="Fadrosh D."/>
            <person name="Jin S."/>
            <person name="Johri S."/>
            <person name="Kim M."/>
            <person name="Overton L."/>
            <person name="Reardon M."/>
            <person name="Tsitrin T."/>
            <person name="Vuong H."/>
            <person name="Weaver B."/>
            <person name="Ciecko A."/>
            <person name="Tallon L."/>
            <person name="Jackson J."/>
            <person name="Pai G."/>
            <person name="Aken S.V."/>
            <person name="Utterback T."/>
            <person name="Reidmuller S."/>
            <person name="Feldblyum T."/>
            <person name="Hsiao J."/>
            <person name="Zismann V."/>
            <person name="Iobst S."/>
            <person name="de Vazeille A.R."/>
            <person name="Buell C.R."/>
            <person name="Ying K."/>
            <person name="Li Y."/>
            <person name="Lu T."/>
            <person name="Huang Y."/>
            <person name="Zhao Q."/>
            <person name="Feng Q."/>
            <person name="Zhang L."/>
            <person name="Zhu J."/>
            <person name="Weng Q."/>
            <person name="Mu J."/>
            <person name="Lu Y."/>
            <person name="Fan D."/>
            <person name="Liu Y."/>
            <person name="Guan J."/>
            <person name="Zhang Y."/>
            <person name="Yu S."/>
            <person name="Liu X."/>
            <person name="Zhang Y."/>
            <person name="Hong G."/>
            <person name="Han B."/>
            <person name="Choisne N."/>
            <person name="Demange N."/>
            <person name="Orjeda G."/>
            <person name="Samain S."/>
            <person name="Cattolico L."/>
            <person name="Pelletier E."/>
            <person name="Couloux A."/>
            <person name="Segurens B."/>
            <person name="Wincker P."/>
            <person name="D'Hont A."/>
            <person name="Scarpelli C."/>
            <person name="Weissenbach J."/>
            <person name="Salanoubat M."/>
            <person name="Quetier F."/>
            <person name="Yu Y."/>
            <person name="Kim H.R."/>
            <person name="Rambo T."/>
            <person name="Currie J."/>
            <person name="Collura K."/>
            <person name="Luo M."/>
            <person name="Yang T."/>
            <person name="Ammiraju J.S.S."/>
            <person name="Engler F."/>
            <person name="Soderlund C."/>
            <person name="Wing R.A."/>
            <person name="Palmer L.E."/>
            <person name="de la Bastide M."/>
            <person name="Spiegel L."/>
            <person name="Nascimento L."/>
            <person name="Zutavern T."/>
            <person name="O'Shaughnessy A."/>
            <person name="Dike S."/>
            <person name="Dedhia N."/>
            <person name="Preston R."/>
            <person name="Balija V."/>
            <person name="McCombie W.R."/>
            <person name="Chow T."/>
            <person name="Chen H."/>
            <person name="Chung M."/>
            <person name="Chen C."/>
            <person name="Shaw J."/>
            <person name="Wu H."/>
            <person name="Hsiao K."/>
            <person name="Chao Y."/>
            <person name="Chu M."/>
            <person name="Cheng C."/>
            <person name="Hour A."/>
            <person name="Lee P."/>
            <person name="Lin S."/>
            <person name="Lin Y."/>
            <person name="Liou J."/>
            <person name="Liu S."/>
            <person name="Hsing Y."/>
            <person name="Raghuvanshi S."/>
            <person name="Mohanty A."/>
            <person name="Bharti A.K."/>
            <person name="Gaur A."/>
            <person name="Gupta V."/>
            <person name="Kumar D."/>
            <person name="Ravi V."/>
            <person name="Vij S."/>
            <person name="Kapur A."/>
            <person name="Khurana P."/>
            <person name="Khurana P."/>
            <person name="Khurana J.P."/>
            <person name="Tyagi A.K."/>
            <person name="Gaikwad K."/>
            <person name="Singh A."/>
            <person name="Dalal V."/>
            <person name="Srivastava S."/>
            <person name="Dixit A."/>
            <person name="Pal A.K."/>
            <person name="Ghazi I.A."/>
            <person name="Yadav M."/>
            <person name="Pandit A."/>
            <person name="Bhargava A."/>
            <person name="Sureshbabu K."/>
            <person name="Batra K."/>
            <person name="Sharma T.R."/>
            <person name="Mohapatra T."/>
            <person name="Singh N.K."/>
            <person name="Messing J."/>
            <person name="Nelson A.B."/>
            <person name="Fuks G."/>
            <person name="Kavchok S."/>
            <person name="Keizer G."/>
            <person name="Linton E."/>
            <person name="Llaca V."/>
            <person name="Song R."/>
            <person name="Tanyolac B."/>
            <person name="Young S."/>
            <person name="Ho-Il K."/>
            <person name="Hahn J.H."/>
            <person name="Sangsakoo G."/>
            <person name="Vanavichit A."/>
            <person name="de Mattos Luiz.A.T."/>
            <person name="Zimmer P.D."/>
            <person name="Malone G."/>
            <person name="Dellagostin O."/>
            <person name="de Oliveira A.C."/>
            <person name="Bevan M."/>
            <person name="Bancroft I."/>
            <person name="Minx P."/>
            <person name="Cordum H."/>
            <person name="Wilson R."/>
            <person name="Cheng Z."/>
            <person name="Jin W."/>
            <person name="Jiang J."/>
            <person name="Leong S.A."/>
            <person name="Iwama H."/>
            <person name="Gojobori T."/>
            <person name="Itoh T."/>
            <person name="Niimura Y."/>
            <person name="Fujii Y."/>
            <person name="Habara T."/>
            <person name="Sakai H."/>
            <person name="Sato Y."/>
            <person name="Wilson G."/>
            <person name="Kumar K."/>
            <person name="McCouch S."/>
            <person name="Juretic N."/>
            <person name="Hoen D."/>
            <person name="Wright S."/>
            <person name="Bruskiewich R."/>
            <person name="Bureau T."/>
            <person name="Miyao A."/>
            <person name="Hirochika H."/>
            <person name="Nishikawa T."/>
            <person name="Kadowaki K."/>
            <person name="Sugiura M."/>
            <person name="Burr B."/>
            <person name="Sasaki T."/>
        </authorList>
    </citation>
    <scope>NUCLEOTIDE SEQUENCE [LARGE SCALE GENOMIC DNA]</scope>
    <source>
        <strain evidence="2">cv. Nipponbare</strain>
    </source>
</reference>
<keyword evidence="2" id="KW-1185">Reference proteome</keyword>
<dbReference type="PaxDb" id="39947-A0A0P0VQB4"/>
<dbReference type="Proteomes" id="UP000059680">
    <property type="component" value="Chromosome 2"/>
</dbReference>
<proteinExistence type="predicted"/>
<evidence type="ECO:0000313" key="1">
    <source>
        <dbReference type="EMBL" id="BAS81148.1"/>
    </source>
</evidence>